<comment type="similarity">
    <text evidence="1">Belongs to the 'phage' integrase family.</text>
</comment>
<evidence type="ECO:0000256" key="1">
    <source>
        <dbReference type="ARBA" id="ARBA00008857"/>
    </source>
</evidence>
<dbReference type="SUPFAM" id="SSF56349">
    <property type="entry name" value="DNA breaking-rejoining enzymes"/>
    <property type="match status" value="1"/>
</dbReference>
<dbReference type="RefSeq" id="WP_103976540.1">
    <property type="nucleotide sequence ID" value="NZ_PGLV01000001.1"/>
</dbReference>
<accession>A0A2S5D004</accession>
<dbReference type="AlphaFoldDB" id="A0A2S5D004"/>
<organism evidence="5 6">
    <name type="scientific">Lysinibacillus sphaericus</name>
    <name type="common">Bacillus sphaericus</name>
    <dbReference type="NCBI Taxonomy" id="1421"/>
    <lineage>
        <taxon>Bacteria</taxon>
        <taxon>Bacillati</taxon>
        <taxon>Bacillota</taxon>
        <taxon>Bacilli</taxon>
        <taxon>Bacillales</taxon>
        <taxon>Bacillaceae</taxon>
        <taxon>Lysinibacillus</taxon>
    </lineage>
</organism>
<dbReference type="InterPro" id="IPR013762">
    <property type="entry name" value="Integrase-like_cat_sf"/>
</dbReference>
<evidence type="ECO:0000256" key="2">
    <source>
        <dbReference type="ARBA" id="ARBA00023125"/>
    </source>
</evidence>
<dbReference type="PANTHER" id="PTHR30349:SF41">
    <property type="entry name" value="INTEGRASE_RECOMBINASE PROTEIN MJ0367-RELATED"/>
    <property type="match status" value="1"/>
</dbReference>
<sequence>MSRKVKELRMDDVFFKPSLQSKQFGDDTTKRKPDSILIDQALEIVNRQMQLQGLRHKTLLTYNQTMQKFVEFLNIKMVDDINKEGFMEWLESLSHLDKSTQANRFRFVSAILTRFYDNGWMQGNKFWKDVKIKVDKKVKKAADERELEILLSVIDTTTWLGWRDVTVLLLLYRTGIRIHTLTSLKEEHIDFNKKLLILSGDIMKNGQVLKIPLEDELLMLLEHLIRQNHEVRKRYKEKNDYVFITKSGKPTLNDYSHNNAISKRINAYSKKYGLSISPHKIRRLYATNLVRKKVPLAIISKALGHSSYEVTQRYIEIDADEVADTLRKYL</sequence>
<dbReference type="Pfam" id="PF00589">
    <property type="entry name" value="Phage_integrase"/>
    <property type="match status" value="1"/>
</dbReference>
<keyword evidence="2" id="KW-0238">DNA-binding</keyword>
<dbReference type="EMBL" id="PGLV01000001">
    <property type="protein sequence ID" value="POZ56409.1"/>
    <property type="molecule type" value="Genomic_DNA"/>
</dbReference>
<keyword evidence="6" id="KW-1185">Reference proteome</keyword>
<dbReference type="GO" id="GO:0006310">
    <property type="term" value="P:DNA recombination"/>
    <property type="evidence" value="ECO:0007669"/>
    <property type="project" value="UniProtKB-KW"/>
</dbReference>
<dbReference type="PANTHER" id="PTHR30349">
    <property type="entry name" value="PHAGE INTEGRASE-RELATED"/>
    <property type="match status" value="1"/>
</dbReference>
<name>A0A2S5D004_LYSSH</name>
<feature type="domain" description="Tyr recombinase" evidence="4">
    <location>
        <begin position="137"/>
        <end position="327"/>
    </location>
</feature>
<proteinExistence type="inferred from homology"/>
<dbReference type="InterPro" id="IPR010998">
    <property type="entry name" value="Integrase_recombinase_N"/>
</dbReference>
<dbReference type="InterPro" id="IPR002104">
    <property type="entry name" value="Integrase_catalytic"/>
</dbReference>
<dbReference type="GO" id="GO:0003677">
    <property type="term" value="F:DNA binding"/>
    <property type="evidence" value="ECO:0007669"/>
    <property type="project" value="UniProtKB-KW"/>
</dbReference>
<dbReference type="PROSITE" id="PS51898">
    <property type="entry name" value="TYR_RECOMBINASE"/>
    <property type="match status" value="1"/>
</dbReference>
<dbReference type="Gene3D" id="1.10.443.10">
    <property type="entry name" value="Intergrase catalytic core"/>
    <property type="match status" value="1"/>
</dbReference>
<evidence type="ECO:0000259" key="4">
    <source>
        <dbReference type="PROSITE" id="PS51898"/>
    </source>
</evidence>
<reference evidence="5 6" key="1">
    <citation type="submission" date="2017-11" db="EMBL/GenBank/DDBJ databases">
        <title>Genome sequence of Lysinibacillus sphaericus, a lignin-degrading bacteria isolated from municipal solid waste soil.</title>
        <authorList>
            <person name="Persinoti G.F."/>
            <person name="Paixao D.A."/>
            <person name="Bugg T.D."/>
            <person name="Squina F.M."/>
        </authorList>
    </citation>
    <scope>NUCLEOTIDE SEQUENCE [LARGE SCALE GENOMIC DNA]</scope>
    <source>
        <strain evidence="5 6">A1</strain>
    </source>
</reference>
<dbReference type="Gene3D" id="1.10.150.130">
    <property type="match status" value="1"/>
</dbReference>
<evidence type="ECO:0000256" key="3">
    <source>
        <dbReference type="ARBA" id="ARBA00023172"/>
    </source>
</evidence>
<dbReference type="Proteomes" id="UP000237319">
    <property type="component" value="Unassembled WGS sequence"/>
</dbReference>
<dbReference type="InterPro" id="IPR050090">
    <property type="entry name" value="Tyrosine_recombinase_XerCD"/>
</dbReference>
<dbReference type="CDD" id="cd00397">
    <property type="entry name" value="DNA_BRE_C"/>
    <property type="match status" value="1"/>
</dbReference>
<gene>
    <name evidence="5" type="primary">xerD_1</name>
    <name evidence="5" type="ORF">LYSIN_01192</name>
</gene>
<dbReference type="InterPro" id="IPR011010">
    <property type="entry name" value="DNA_brk_join_enz"/>
</dbReference>
<dbReference type="GO" id="GO:0015074">
    <property type="term" value="P:DNA integration"/>
    <property type="evidence" value="ECO:0007669"/>
    <property type="project" value="InterPro"/>
</dbReference>
<keyword evidence="3" id="KW-0233">DNA recombination</keyword>
<protein>
    <submittedName>
        <fullName evidence="5">Tyrosine recombinase XerD</fullName>
    </submittedName>
</protein>
<evidence type="ECO:0000313" key="5">
    <source>
        <dbReference type="EMBL" id="POZ56409.1"/>
    </source>
</evidence>
<comment type="caution">
    <text evidence="5">The sequence shown here is derived from an EMBL/GenBank/DDBJ whole genome shotgun (WGS) entry which is preliminary data.</text>
</comment>
<evidence type="ECO:0000313" key="6">
    <source>
        <dbReference type="Proteomes" id="UP000237319"/>
    </source>
</evidence>